<dbReference type="Proteomes" id="UP001189429">
    <property type="component" value="Unassembled WGS sequence"/>
</dbReference>
<evidence type="ECO:0000313" key="2">
    <source>
        <dbReference type="Proteomes" id="UP001189429"/>
    </source>
</evidence>
<comment type="caution">
    <text evidence="1">The sequence shown here is derived from an EMBL/GenBank/DDBJ whole genome shotgun (WGS) entry which is preliminary data.</text>
</comment>
<keyword evidence="2" id="KW-1185">Reference proteome</keyword>
<proteinExistence type="predicted"/>
<sequence length="172" mass="18398">MTGACPKTGGALSVAATYTSRAGSRAWAAGVPSTWRRHTRAGGRMPWRARCRALPPSVRMATFPFFPGVADGGVGWRDLLLRRLRMPASALAQHLVQYAKFWDQNSDRIGEVEAVFADMTRAQFEARAHAHPERLLAQPARGAGGAPARAPARRDAALGARSGLLRGAAGIE</sequence>
<gene>
    <name evidence="1" type="ORF">PCOR1329_LOCUS29732</name>
</gene>
<accession>A0ABN9SI75</accession>
<protein>
    <submittedName>
        <fullName evidence="1">Uncharacterized protein</fullName>
    </submittedName>
</protein>
<reference evidence="1" key="1">
    <citation type="submission" date="2023-10" db="EMBL/GenBank/DDBJ databases">
        <authorList>
            <person name="Chen Y."/>
            <person name="Shah S."/>
            <person name="Dougan E. K."/>
            <person name="Thang M."/>
            <person name="Chan C."/>
        </authorList>
    </citation>
    <scope>NUCLEOTIDE SEQUENCE [LARGE SCALE GENOMIC DNA]</scope>
</reference>
<organism evidence="1 2">
    <name type="scientific">Prorocentrum cordatum</name>
    <dbReference type="NCBI Taxonomy" id="2364126"/>
    <lineage>
        <taxon>Eukaryota</taxon>
        <taxon>Sar</taxon>
        <taxon>Alveolata</taxon>
        <taxon>Dinophyceae</taxon>
        <taxon>Prorocentrales</taxon>
        <taxon>Prorocentraceae</taxon>
        <taxon>Prorocentrum</taxon>
    </lineage>
</organism>
<dbReference type="EMBL" id="CAUYUJ010011234">
    <property type="protein sequence ID" value="CAK0831406.1"/>
    <property type="molecule type" value="Genomic_DNA"/>
</dbReference>
<feature type="non-terminal residue" evidence="1">
    <location>
        <position position="172"/>
    </location>
</feature>
<evidence type="ECO:0000313" key="1">
    <source>
        <dbReference type="EMBL" id="CAK0831406.1"/>
    </source>
</evidence>
<name>A0ABN9SI75_9DINO</name>